<comment type="caution">
    <text evidence="1">The sequence shown here is derived from an EMBL/GenBank/DDBJ whole genome shotgun (WGS) entry which is preliminary data.</text>
</comment>
<organism evidence="1">
    <name type="scientific">Tanacetum cinerariifolium</name>
    <name type="common">Dalmatian daisy</name>
    <name type="synonym">Chrysanthemum cinerariifolium</name>
    <dbReference type="NCBI Taxonomy" id="118510"/>
    <lineage>
        <taxon>Eukaryota</taxon>
        <taxon>Viridiplantae</taxon>
        <taxon>Streptophyta</taxon>
        <taxon>Embryophyta</taxon>
        <taxon>Tracheophyta</taxon>
        <taxon>Spermatophyta</taxon>
        <taxon>Magnoliopsida</taxon>
        <taxon>eudicotyledons</taxon>
        <taxon>Gunneridae</taxon>
        <taxon>Pentapetalae</taxon>
        <taxon>asterids</taxon>
        <taxon>campanulids</taxon>
        <taxon>Asterales</taxon>
        <taxon>Asteraceae</taxon>
        <taxon>Asteroideae</taxon>
        <taxon>Anthemideae</taxon>
        <taxon>Anthemidinae</taxon>
        <taxon>Tanacetum</taxon>
    </lineage>
</organism>
<protein>
    <recommendedName>
        <fullName evidence="2">Reverse transcriptase domain-containing protein</fullName>
    </recommendedName>
</protein>
<feature type="non-terminal residue" evidence="1">
    <location>
        <position position="1"/>
    </location>
</feature>
<reference evidence="1" key="1">
    <citation type="journal article" date="2019" name="Sci. Rep.">
        <title>Draft genome of Tanacetum cinerariifolium, the natural source of mosquito coil.</title>
        <authorList>
            <person name="Yamashiro T."/>
            <person name="Shiraishi A."/>
            <person name="Satake H."/>
            <person name="Nakayama K."/>
        </authorList>
    </citation>
    <scope>NUCLEOTIDE SEQUENCE</scope>
</reference>
<sequence length="264" mass="29775">HIHRIFLDGYGVLVVRTVVNAYEEVDPFNRPPLTSDEETEFAPPVVLIDDVNNEEIPLFIQFDNNFHVREGSSAGALLAGNIKVNAPGPIAYNWESVRRVATRLDKQMFDRHTTEKKMAKKFKEDEFCMNGHEYDITALDAAVRKNSSEHSEMKKFILDLSRQFNVLKEQNLVVIPLYEYTLTFSLCRDKTMPPKRRSQANPQPPLTQVAINQLVRDGIEAAIRAKRKSVRKEATRVRGPAGGPAAALVAQECTFTGFMKCGPT</sequence>
<dbReference type="AlphaFoldDB" id="A0A699IRX7"/>
<gene>
    <name evidence="1" type="ORF">Tci_553120</name>
</gene>
<accession>A0A699IRX7</accession>
<proteinExistence type="predicted"/>
<evidence type="ECO:0008006" key="2">
    <source>
        <dbReference type="Google" id="ProtNLM"/>
    </source>
</evidence>
<dbReference type="EMBL" id="BKCJ010326830">
    <property type="protein sequence ID" value="GEZ81147.1"/>
    <property type="molecule type" value="Genomic_DNA"/>
</dbReference>
<evidence type="ECO:0000313" key="1">
    <source>
        <dbReference type="EMBL" id="GEZ81147.1"/>
    </source>
</evidence>
<name>A0A699IRX7_TANCI</name>